<evidence type="ECO:0000259" key="4">
    <source>
        <dbReference type="PROSITE" id="PS51767"/>
    </source>
</evidence>
<dbReference type="InterPro" id="IPR021109">
    <property type="entry name" value="Peptidase_aspartic_dom_sf"/>
</dbReference>
<dbReference type="Proteomes" id="UP001341840">
    <property type="component" value="Unassembled WGS sequence"/>
</dbReference>
<evidence type="ECO:0000256" key="1">
    <source>
        <dbReference type="ARBA" id="ARBA00007447"/>
    </source>
</evidence>
<name>A0ABU6SAA6_9FABA</name>
<keyword evidence="3" id="KW-0064">Aspartyl protease</keyword>
<keyword evidence="6" id="KW-1185">Reference proteome</keyword>
<dbReference type="PANTHER" id="PTHR13683">
    <property type="entry name" value="ASPARTYL PROTEASES"/>
    <property type="match status" value="1"/>
</dbReference>
<comment type="caution">
    <text evidence="5">The sequence shown here is derived from an EMBL/GenBank/DDBJ whole genome shotgun (WGS) entry which is preliminary data.</text>
</comment>
<feature type="domain" description="Peptidase A1" evidence="4">
    <location>
        <begin position="212"/>
        <end position="545"/>
    </location>
</feature>
<protein>
    <recommendedName>
        <fullName evidence="4">Peptidase A1 domain-containing protein</fullName>
    </recommendedName>
</protein>
<proteinExistence type="inferred from homology"/>
<dbReference type="InterPro" id="IPR033121">
    <property type="entry name" value="PEPTIDASE_A1"/>
</dbReference>
<accession>A0ABU6SAA6</accession>
<dbReference type="InterPro" id="IPR001461">
    <property type="entry name" value="Aspartic_peptidase_A1"/>
</dbReference>
<dbReference type="PANTHER" id="PTHR13683:SF679">
    <property type="entry name" value="ASPARTYL PROTEASE FAMILY PROTEIN 2"/>
    <property type="match status" value="1"/>
</dbReference>
<evidence type="ECO:0000256" key="2">
    <source>
        <dbReference type="ARBA" id="ARBA00008626"/>
    </source>
</evidence>
<dbReference type="InterPro" id="IPR032799">
    <property type="entry name" value="TAXi_C"/>
</dbReference>
<evidence type="ECO:0000313" key="6">
    <source>
        <dbReference type="Proteomes" id="UP001341840"/>
    </source>
</evidence>
<dbReference type="PROSITE" id="PS51767">
    <property type="entry name" value="PEPTIDASE_A1"/>
    <property type="match status" value="1"/>
</dbReference>
<dbReference type="SUPFAM" id="SSF50630">
    <property type="entry name" value="Acid proteases"/>
    <property type="match status" value="1"/>
</dbReference>
<dbReference type="PRINTS" id="PR00792">
    <property type="entry name" value="PEPSIN"/>
</dbReference>
<dbReference type="EMBL" id="JASCZI010060523">
    <property type="protein sequence ID" value="MED6133390.1"/>
    <property type="molecule type" value="Genomic_DNA"/>
</dbReference>
<evidence type="ECO:0000313" key="5">
    <source>
        <dbReference type="EMBL" id="MED6133390.1"/>
    </source>
</evidence>
<dbReference type="Pfam" id="PF14541">
    <property type="entry name" value="TAXi_C"/>
    <property type="match status" value="1"/>
</dbReference>
<gene>
    <name evidence="5" type="ORF">PIB30_027814</name>
</gene>
<dbReference type="Pfam" id="PF03660">
    <property type="entry name" value="PHF5"/>
    <property type="match status" value="1"/>
</dbReference>
<organism evidence="5 6">
    <name type="scientific">Stylosanthes scabra</name>
    <dbReference type="NCBI Taxonomy" id="79078"/>
    <lineage>
        <taxon>Eukaryota</taxon>
        <taxon>Viridiplantae</taxon>
        <taxon>Streptophyta</taxon>
        <taxon>Embryophyta</taxon>
        <taxon>Tracheophyta</taxon>
        <taxon>Spermatophyta</taxon>
        <taxon>Magnoliopsida</taxon>
        <taxon>eudicotyledons</taxon>
        <taxon>Gunneridae</taxon>
        <taxon>Pentapetalae</taxon>
        <taxon>rosids</taxon>
        <taxon>fabids</taxon>
        <taxon>Fabales</taxon>
        <taxon>Fabaceae</taxon>
        <taxon>Papilionoideae</taxon>
        <taxon>50 kb inversion clade</taxon>
        <taxon>dalbergioids sensu lato</taxon>
        <taxon>Dalbergieae</taxon>
        <taxon>Pterocarpus clade</taxon>
        <taxon>Stylosanthes</taxon>
    </lineage>
</organism>
<dbReference type="Pfam" id="PF14543">
    <property type="entry name" value="TAXi_N"/>
    <property type="match status" value="1"/>
</dbReference>
<reference evidence="5 6" key="1">
    <citation type="journal article" date="2023" name="Plants (Basel)">
        <title>Bridging the Gap: Combining Genomics and Transcriptomics Approaches to Understand Stylosanthes scabra, an Orphan Legume from the Brazilian Caatinga.</title>
        <authorList>
            <person name="Ferreira-Neto J.R.C."/>
            <person name="da Silva M.D."/>
            <person name="Binneck E."/>
            <person name="de Melo N.F."/>
            <person name="da Silva R.H."/>
            <person name="de Melo A.L.T.M."/>
            <person name="Pandolfi V."/>
            <person name="Bustamante F.O."/>
            <person name="Brasileiro-Vidal A.C."/>
            <person name="Benko-Iseppon A.M."/>
        </authorList>
    </citation>
    <scope>NUCLEOTIDE SEQUENCE [LARGE SCALE GENOMIC DNA]</scope>
    <source>
        <tissue evidence="5">Leaves</tissue>
    </source>
</reference>
<comment type="similarity">
    <text evidence="1 3">Belongs to the peptidase A1 family.</text>
</comment>
<dbReference type="InterPro" id="IPR001969">
    <property type="entry name" value="Aspartic_peptidase_AS"/>
</dbReference>
<dbReference type="PROSITE" id="PS00141">
    <property type="entry name" value="ASP_PROTEASE"/>
    <property type="match status" value="1"/>
</dbReference>
<dbReference type="InterPro" id="IPR032861">
    <property type="entry name" value="TAXi_N"/>
</dbReference>
<dbReference type="Gene3D" id="2.40.70.10">
    <property type="entry name" value="Acid Proteases"/>
    <property type="match status" value="2"/>
</dbReference>
<evidence type="ECO:0000256" key="3">
    <source>
        <dbReference type="RuleBase" id="RU000454"/>
    </source>
</evidence>
<keyword evidence="3" id="KW-0378">Hydrolase</keyword>
<comment type="similarity">
    <text evidence="2">Belongs to the PHF5 family.</text>
</comment>
<sequence>MAKHHPDLIMCRKQPGIAIGRLCEKCDGKCVICDSYVRPCTLVRVCDECNYGSFQGRCVICGGVGISDAYYCKECTQQEKDRDGCPKIVNLGSAKTDLFYERKKVIIQQLHKSATISRLSKSALCSQPLHATLLLRKIAYLFGLNYVVSSEEDESLELVHNYGPCSPKNQGKANAPSMHEILERDQERASLMASRRRYGKNQVQLRWHNYMYVINVGIGTPKRMFTFNIDTGSDLLWIQCLPCKLGKLDKGCHEPKHPLFDPSKSSTYTKITCPSHTCSLTNTTLGYSQCVSSSCMYMGGYIEGSLILGYIAKERLSVGSNTFNDIIFGCNEVNLNVSLGNTDGIIGLGQGFLSFVEQTSNTYKRVFSYCLPSKPNQIGFLRFGKSKQVSKSLMFTKLGTDNAIELTGIKLGSTTIPITVKKDAAIIDSGTVISRLPPRDYTNLCEAYRKAMTHYRFVGSISILDTCYHIGGREKLKLPKMSFLFADGLVLDIPPSGVVIPYNSTVVCFPFAATPRGEDVVLLGSTQQKTLEVVYDVADGKLGFGYGGCK</sequence>
<keyword evidence="3" id="KW-0645">Protease</keyword>
<dbReference type="InterPro" id="IPR005345">
    <property type="entry name" value="PHF5"/>
</dbReference>